<gene>
    <name evidence="2" type="ORF">CCACVL1_05216</name>
</gene>
<reference evidence="2 3" key="1">
    <citation type="submission" date="2013-09" db="EMBL/GenBank/DDBJ databases">
        <title>Corchorus capsularis genome sequencing.</title>
        <authorList>
            <person name="Alam M."/>
            <person name="Haque M.S."/>
            <person name="Islam M.S."/>
            <person name="Emdad E.M."/>
            <person name="Islam M.M."/>
            <person name="Ahmed B."/>
            <person name="Halim A."/>
            <person name="Hossen Q.M.M."/>
            <person name="Hossain M.Z."/>
            <person name="Ahmed R."/>
            <person name="Khan M.M."/>
            <person name="Islam R."/>
            <person name="Rashid M.M."/>
            <person name="Khan S.A."/>
            <person name="Rahman M.S."/>
            <person name="Alam M."/>
        </authorList>
    </citation>
    <scope>NUCLEOTIDE SEQUENCE [LARGE SCALE GENOMIC DNA]</scope>
    <source>
        <strain evidence="3">cv. CVL-1</strain>
        <tissue evidence="2">Whole seedling</tissue>
    </source>
</reference>
<organism evidence="2 3">
    <name type="scientific">Corchorus capsularis</name>
    <name type="common">Jute</name>
    <dbReference type="NCBI Taxonomy" id="210143"/>
    <lineage>
        <taxon>Eukaryota</taxon>
        <taxon>Viridiplantae</taxon>
        <taxon>Streptophyta</taxon>
        <taxon>Embryophyta</taxon>
        <taxon>Tracheophyta</taxon>
        <taxon>Spermatophyta</taxon>
        <taxon>Magnoliopsida</taxon>
        <taxon>eudicotyledons</taxon>
        <taxon>Gunneridae</taxon>
        <taxon>Pentapetalae</taxon>
        <taxon>rosids</taxon>
        <taxon>malvids</taxon>
        <taxon>Malvales</taxon>
        <taxon>Malvaceae</taxon>
        <taxon>Grewioideae</taxon>
        <taxon>Apeibeae</taxon>
        <taxon>Corchorus</taxon>
    </lineage>
</organism>
<sequence length="157" mass="18090">MPHDGLTGQRGGILLTNGKLVENNNNDVAKTSAIGAMRNKEGLMNKDEMLFQVQIEMHRILNEAYEEERNYQFNCQWDRGPDTKHNENESHGSQKSSPKTKRSPEDEEEQENNSGGMIRRRLQRQDMNGDEASREVEPIEDAEGLWKTVLEQFRNES</sequence>
<evidence type="ECO:0000313" key="2">
    <source>
        <dbReference type="EMBL" id="OMO95855.1"/>
    </source>
</evidence>
<comment type="caution">
    <text evidence="2">The sequence shown here is derived from an EMBL/GenBank/DDBJ whole genome shotgun (WGS) entry which is preliminary data.</text>
</comment>
<dbReference type="Gramene" id="OMO95855">
    <property type="protein sequence ID" value="OMO95855"/>
    <property type="gene ID" value="CCACVL1_05216"/>
</dbReference>
<proteinExistence type="predicted"/>
<name>A0A1R3JM16_COCAP</name>
<evidence type="ECO:0000256" key="1">
    <source>
        <dbReference type="SAM" id="MobiDB-lite"/>
    </source>
</evidence>
<dbReference type="AlphaFoldDB" id="A0A1R3JM16"/>
<dbReference type="EMBL" id="AWWV01007573">
    <property type="protein sequence ID" value="OMO95855.1"/>
    <property type="molecule type" value="Genomic_DNA"/>
</dbReference>
<feature type="compositionally biased region" description="Basic and acidic residues" evidence="1">
    <location>
        <begin position="79"/>
        <end position="92"/>
    </location>
</feature>
<dbReference type="Proteomes" id="UP000188268">
    <property type="component" value="Unassembled WGS sequence"/>
</dbReference>
<accession>A0A1R3JM16</accession>
<keyword evidence="3" id="KW-1185">Reference proteome</keyword>
<evidence type="ECO:0000313" key="3">
    <source>
        <dbReference type="Proteomes" id="UP000188268"/>
    </source>
</evidence>
<feature type="region of interest" description="Disordered" evidence="1">
    <location>
        <begin position="75"/>
        <end position="145"/>
    </location>
</feature>
<protein>
    <submittedName>
        <fullName evidence="2">Uncharacterized protein</fullName>
    </submittedName>
</protein>